<dbReference type="STRING" id="1229727.Ga0080559_TMP3612"/>
<keyword evidence="2" id="KW-1185">Reference proteome</keyword>
<dbReference type="KEGG" id="tpro:Ga0080559_TMP3612"/>
<reference evidence="1 2" key="1">
    <citation type="submission" date="2016-03" db="EMBL/GenBank/DDBJ databases">
        <title>Deep-sea bacteria in the southern Pacific.</title>
        <authorList>
            <person name="Tang K."/>
        </authorList>
    </citation>
    <scope>NUCLEOTIDE SEQUENCE [LARGE SCALE GENOMIC DNA]</scope>
    <source>
        <strain evidence="1 2">JLT2016</strain>
    </source>
</reference>
<dbReference type="InterPro" id="IPR042258">
    <property type="entry name" value="DGOK_N"/>
</dbReference>
<protein>
    <submittedName>
        <fullName evidence="1">2-dehydro-3-deoxygalactonokinase</fullName>
        <ecNumber evidence="1">2.7.1.58</ecNumber>
    </submittedName>
</protein>
<dbReference type="EC" id="2.7.1.58" evidence="1"/>
<accession>A0A1U7D8G7</accession>
<dbReference type="EMBL" id="CP014796">
    <property type="protein sequence ID" value="APX24408.1"/>
    <property type="molecule type" value="Genomic_DNA"/>
</dbReference>
<dbReference type="InterPro" id="IPR042257">
    <property type="entry name" value="DGOK_C"/>
</dbReference>
<evidence type="ECO:0000313" key="1">
    <source>
        <dbReference type="EMBL" id="APX24408.1"/>
    </source>
</evidence>
<dbReference type="Pfam" id="PF05035">
    <property type="entry name" value="DGOK"/>
    <property type="match status" value="1"/>
</dbReference>
<proteinExistence type="predicted"/>
<dbReference type="Gene3D" id="3.30.420.310">
    <property type="entry name" value="2-keto-3-deoxy-galactonokinase, C-terminal domain"/>
    <property type="match status" value="1"/>
</dbReference>
<dbReference type="Gene3D" id="3.30.420.300">
    <property type="entry name" value="2-keto-3-deoxy-galactonokinase, substrate binding domain"/>
    <property type="match status" value="1"/>
</dbReference>
<dbReference type="OrthoDB" id="256574at2"/>
<dbReference type="RefSeq" id="WP_076624271.1">
    <property type="nucleotide sequence ID" value="NZ_BMEW01000008.1"/>
</dbReference>
<organism evidence="1 2">
    <name type="scientific">Salipiger profundus</name>
    <dbReference type="NCBI Taxonomy" id="1229727"/>
    <lineage>
        <taxon>Bacteria</taxon>
        <taxon>Pseudomonadati</taxon>
        <taxon>Pseudomonadota</taxon>
        <taxon>Alphaproteobacteria</taxon>
        <taxon>Rhodobacterales</taxon>
        <taxon>Roseobacteraceae</taxon>
        <taxon>Salipiger</taxon>
    </lineage>
</organism>
<dbReference type="GO" id="GO:0008671">
    <property type="term" value="F:2-dehydro-3-deoxygalactonokinase activity"/>
    <property type="evidence" value="ECO:0007669"/>
    <property type="project" value="UniProtKB-EC"/>
</dbReference>
<dbReference type="GO" id="GO:0034194">
    <property type="term" value="P:D-galactonate catabolic process"/>
    <property type="evidence" value="ECO:0007669"/>
    <property type="project" value="InterPro"/>
</dbReference>
<dbReference type="InterPro" id="IPR007729">
    <property type="entry name" value="DGOK"/>
</dbReference>
<dbReference type="CDD" id="cd24012">
    <property type="entry name" value="ASKHA_NBD_KDGal-kinase"/>
    <property type="match status" value="1"/>
</dbReference>
<dbReference type="AlphaFoldDB" id="A0A1U7D8G7"/>
<name>A0A1U7D8G7_9RHOB</name>
<sequence>MTDEQTALIALDWGTSSLRAFRMSRAGRVLETRASAHGIQHLPEPGVPGFEAAFAAICGDWLEAAPVPVVAGGMVGSAQGWCEVPYLRCPAPIDALPGAAARVRAANGHEILLAPGLLFDPEGGTPDVMRGEEIQIAGAIAGRADWQAAATLVLPGTHSKWAQVADNTVTGFATYMTGEIFAVMRGHSILGRLMTDDPVPDEARAAAFAQGVALASEAGPGDLTRQLFSTRTLGLTGKLPGGALADYCSGLLIGHEIVSGLAAHGDGPVILVGSAELCRRYATALHQLSGRDPAARIENPAPAGLFRLACDAGLISPDTGVHP</sequence>
<dbReference type="Proteomes" id="UP000186559">
    <property type="component" value="Chromosome"/>
</dbReference>
<gene>
    <name evidence="1" type="ORF">Ga0080559_TMP3612</name>
</gene>
<keyword evidence="1" id="KW-0418">Kinase</keyword>
<evidence type="ECO:0000313" key="2">
    <source>
        <dbReference type="Proteomes" id="UP000186559"/>
    </source>
</evidence>
<keyword evidence="1" id="KW-0808">Transferase</keyword>